<dbReference type="InterPro" id="IPR036866">
    <property type="entry name" value="RibonucZ/Hydroxyglut_hydro"/>
</dbReference>
<dbReference type="GO" id="GO:0050313">
    <property type="term" value="F:sulfur dioxygenase activity"/>
    <property type="evidence" value="ECO:0007669"/>
    <property type="project" value="TreeGrafter"/>
</dbReference>
<dbReference type="AlphaFoldDB" id="A0A3P7MQQ6"/>
<evidence type="ECO:0000313" key="2">
    <source>
        <dbReference type="EMBL" id="VDM98055.1"/>
    </source>
</evidence>
<dbReference type="Pfam" id="PF00753">
    <property type="entry name" value="Lactamase_B"/>
    <property type="match status" value="1"/>
</dbReference>
<dbReference type="PANTHER" id="PTHR43084">
    <property type="entry name" value="PERSULFIDE DIOXYGENASE ETHE1"/>
    <property type="match status" value="1"/>
</dbReference>
<reference evidence="2 3" key="1">
    <citation type="submission" date="2018-08" db="EMBL/GenBank/DDBJ databases">
        <authorList>
            <person name="Laetsch R D."/>
            <person name="Stevens L."/>
            <person name="Kumar S."/>
            <person name="Blaxter L. M."/>
        </authorList>
    </citation>
    <scope>NUCLEOTIDE SEQUENCE [LARGE SCALE GENOMIC DNA]</scope>
</reference>
<dbReference type="GO" id="GO:0006749">
    <property type="term" value="P:glutathione metabolic process"/>
    <property type="evidence" value="ECO:0007669"/>
    <property type="project" value="TreeGrafter"/>
</dbReference>
<name>A0A3P7MQQ6_ONCOC</name>
<evidence type="ECO:0000259" key="1">
    <source>
        <dbReference type="Pfam" id="PF00753"/>
    </source>
</evidence>
<keyword evidence="3" id="KW-1185">Reference proteome</keyword>
<dbReference type="InterPro" id="IPR051682">
    <property type="entry name" value="Mito_Persulfide_Diox"/>
</dbReference>
<organism evidence="2 3">
    <name type="scientific">Onchocerca ochengi</name>
    <name type="common">Filarial nematode worm</name>
    <dbReference type="NCBI Taxonomy" id="42157"/>
    <lineage>
        <taxon>Eukaryota</taxon>
        <taxon>Metazoa</taxon>
        <taxon>Ecdysozoa</taxon>
        <taxon>Nematoda</taxon>
        <taxon>Chromadorea</taxon>
        <taxon>Rhabditida</taxon>
        <taxon>Spirurina</taxon>
        <taxon>Spiruromorpha</taxon>
        <taxon>Filarioidea</taxon>
        <taxon>Onchocercidae</taxon>
        <taxon>Onchocerca</taxon>
    </lineage>
</organism>
<dbReference type="OrthoDB" id="449487at2759"/>
<accession>A0A3P7MQQ6</accession>
<dbReference type="GO" id="GO:0070813">
    <property type="term" value="P:hydrogen sulfide metabolic process"/>
    <property type="evidence" value="ECO:0007669"/>
    <property type="project" value="TreeGrafter"/>
</dbReference>
<dbReference type="SUPFAM" id="SSF56281">
    <property type="entry name" value="Metallo-hydrolase/oxidoreductase"/>
    <property type="match status" value="1"/>
</dbReference>
<sequence length="116" mass="13003">PVLETVERDAKLIKELNLDPIYGANTHIHADHITGTGELKRIFPQMLSVLSKHADGHADVRVDDREILKFGNKNLEVRTTPGHTNGCVTYISRDHRMAFTGDALLIRGCGRIDFQE</sequence>
<protein>
    <recommendedName>
        <fullName evidence="1">Metallo-beta-lactamase domain-containing protein</fullName>
    </recommendedName>
</protein>
<gene>
    <name evidence="2" type="ORF">NOO_LOCUS12107</name>
</gene>
<dbReference type="Proteomes" id="UP000271087">
    <property type="component" value="Unassembled WGS sequence"/>
</dbReference>
<dbReference type="PANTHER" id="PTHR43084:SF1">
    <property type="entry name" value="PERSULFIDE DIOXYGENASE ETHE1, MITOCHONDRIAL"/>
    <property type="match status" value="1"/>
</dbReference>
<feature type="non-terminal residue" evidence="2">
    <location>
        <position position="1"/>
    </location>
</feature>
<feature type="domain" description="Metallo-beta-lactamase" evidence="1">
    <location>
        <begin position="13"/>
        <end position="114"/>
    </location>
</feature>
<feature type="non-terminal residue" evidence="2">
    <location>
        <position position="116"/>
    </location>
</feature>
<dbReference type="InterPro" id="IPR001279">
    <property type="entry name" value="Metallo-B-lactamas"/>
</dbReference>
<dbReference type="GO" id="GO:0005739">
    <property type="term" value="C:mitochondrion"/>
    <property type="evidence" value="ECO:0007669"/>
    <property type="project" value="TreeGrafter"/>
</dbReference>
<evidence type="ECO:0000313" key="3">
    <source>
        <dbReference type="Proteomes" id="UP000271087"/>
    </source>
</evidence>
<proteinExistence type="predicted"/>
<dbReference type="EMBL" id="UYRW01009692">
    <property type="protein sequence ID" value="VDM98055.1"/>
    <property type="molecule type" value="Genomic_DNA"/>
</dbReference>
<dbReference type="Gene3D" id="3.60.15.10">
    <property type="entry name" value="Ribonuclease Z/Hydroxyacylglutathione hydrolase-like"/>
    <property type="match status" value="1"/>
</dbReference>